<dbReference type="AlphaFoldDB" id="A0A506UDR7"/>
<name>A0A506UDR7_9HYPH</name>
<accession>A0A506UDR7</accession>
<protein>
    <submittedName>
        <fullName evidence="1">Uncharacterized protein</fullName>
    </submittedName>
</protein>
<gene>
    <name evidence="1" type="ORF">FJU08_06220</name>
</gene>
<proteinExistence type="predicted"/>
<comment type="caution">
    <text evidence="1">The sequence shown here is derived from an EMBL/GenBank/DDBJ whole genome shotgun (WGS) entry which is preliminary data.</text>
</comment>
<organism evidence="1 2">
    <name type="scientific">Martelella alba</name>
    <dbReference type="NCBI Taxonomy" id="2590451"/>
    <lineage>
        <taxon>Bacteria</taxon>
        <taxon>Pseudomonadati</taxon>
        <taxon>Pseudomonadota</taxon>
        <taxon>Alphaproteobacteria</taxon>
        <taxon>Hyphomicrobiales</taxon>
        <taxon>Aurantimonadaceae</taxon>
        <taxon>Martelella</taxon>
    </lineage>
</organism>
<evidence type="ECO:0000313" key="2">
    <source>
        <dbReference type="Proteomes" id="UP000318801"/>
    </source>
</evidence>
<evidence type="ECO:0000313" key="1">
    <source>
        <dbReference type="EMBL" id="TPW32582.1"/>
    </source>
</evidence>
<reference evidence="1 2" key="1">
    <citation type="submission" date="2019-06" db="EMBL/GenBank/DDBJ databases">
        <authorList>
            <person name="Li M."/>
        </authorList>
    </citation>
    <scope>NUCLEOTIDE SEQUENCE [LARGE SCALE GENOMIC DNA]</scope>
    <source>
        <strain evidence="1 2">BGMRC2036</strain>
    </source>
</reference>
<dbReference type="EMBL" id="VHLG01000002">
    <property type="protein sequence ID" value="TPW32582.1"/>
    <property type="molecule type" value="Genomic_DNA"/>
</dbReference>
<dbReference type="Proteomes" id="UP000318801">
    <property type="component" value="Unassembled WGS sequence"/>
</dbReference>
<sequence length="91" mass="10358">MKTKSTIKLKKQTVNSLWFVAGQREPIVLLSVACGGKTEEDGMKNDGYGQYWRLRISRILCACFLLAERARDMVSGRRFSLQGRFGLPRAF</sequence>
<keyword evidence="2" id="KW-1185">Reference proteome</keyword>